<dbReference type="CDD" id="cd16916">
    <property type="entry name" value="HATPase_CheA-like"/>
    <property type="match status" value="1"/>
</dbReference>
<dbReference type="PANTHER" id="PTHR43395:SF1">
    <property type="entry name" value="CHEMOTAXIS PROTEIN CHEA"/>
    <property type="match status" value="1"/>
</dbReference>
<keyword evidence="8 16" id="KW-0418">Kinase</keyword>
<feature type="domain" description="CheW-like" evidence="14">
    <location>
        <begin position="538"/>
        <end position="669"/>
    </location>
</feature>
<dbReference type="FunFam" id="3.30.565.10:FF:000016">
    <property type="entry name" value="Chemotaxis protein CheA, putative"/>
    <property type="match status" value="1"/>
</dbReference>
<dbReference type="Pfam" id="PF02895">
    <property type="entry name" value="H-kinase_dim"/>
    <property type="match status" value="1"/>
</dbReference>
<protein>
    <recommendedName>
        <fullName evidence="3">Chemotaxis protein CheA</fullName>
        <ecNumber evidence="2">2.7.13.3</ecNumber>
    </recommendedName>
</protein>
<dbReference type="GO" id="GO:0005524">
    <property type="term" value="F:ATP binding"/>
    <property type="evidence" value="ECO:0007669"/>
    <property type="project" value="UniProtKB-KW"/>
</dbReference>
<evidence type="ECO:0000259" key="15">
    <source>
        <dbReference type="PROSITE" id="PS50894"/>
    </source>
</evidence>
<feature type="compositionally biased region" description="Basic residues" evidence="12">
    <location>
        <begin position="265"/>
        <end position="282"/>
    </location>
</feature>
<dbReference type="SMART" id="SM00387">
    <property type="entry name" value="HATPase_c"/>
    <property type="match status" value="1"/>
</dbReference>
<dbReference type="Gene3D" id="1.20.120.160">
    <property type="entry name" value="HPT domain"/>
    <property type="match status" value="1"/>
</dbReference>
<dbReference type="PROSITE" id="PS50894">
    <property type="entry name" value="HPT"/>
    <property type="match status" value="1"/>
</dbReference>
<evidence type="ECO:0000256" key="5">
    <source>
        <dbReference type="ARBA" id="ARBA00022553"/>
    </source>
</evidence>
<dbReference type="CDD" id="cd00731">
    <property type="entry name" value="CheA_reg"/>
    <property type="match status" value="1"/>
</dbReference>
<evidence type="ECO:0000256" key="8">
    <source>
        <dbReference type="ARBA" id="ARBA00022777"/>
    </source>
</evidence>
<dbReference type="InterPro" id="IPR036097">
    <property type="entry name" value="HisK_dim/P_sf"/>
</dbReference>
<dbReference type="EC" id="2.7.13.3" evidence="2"/>
<keyword evidence="17" id="KW-1185">Reference proteome</keyword>
<gene>
    <name evidence="16" type="ORF">C7959_1132</name>
</gene>
<dbReference type="InterPro" id="IPR051315">
    <property type="entry name" value="Bact_Chemotaxis_CheA"/>
</dbReference>
<sequence length="669" mass="75144">MDMNDFQELYASESREHLDILNDSLLTLENNPEDMEMINESFRAAHTLKGMAGTMGFDNVSELAHAMENVLDLLRDEKLVVNTEVVNLLFRAVDMLELLSNNPDEVEGMDELISELKSYSQDDTVVNNNETVVNNNETVVKSGGESEFSLSKEELELITQNEGNPMIIKVKLEADCVFKSLRADMIFEALEEYGELIKSNPEIEKIKNEELNDIFHVLFLSRDEEEIIYNSINTISEVEEIEIKVVEDINSLLEKEDKKEEKTKQSSKKNSSKKKRKATSLSKRLKSNNTIRVDVERLDSLMNLVAELVIKRTQVESVGTSYNLDELNKKLKPLSKVTTELQNAVMEMRMVPISIVFNRFPRLVRDLAQDLNKDINLVIEGEETELDRTIIDEIGDPLVHMIRNSIDHGVENPDERETIGKSRQGLVKLSAFHEGNNVVIQIQDDGKGINPEFIRNKAVEKGVVTTEELANMTDDEVINLIFAPGFSTNEEVSDVSGRGVGMDVVKTKIESLSGSVDISSEVGKGSIFTIKLPLTLSIIQGFLTKVANQEYVIPLESIQEIVDVNPEEIQTIRQERVIHRRGSVIPLISLRQKLKKEPLEEERLEIPTVIVEVGNDNYGLMVDSIIGQQEVVIKRINDLSENLQKIAGGAILGDGSIALIVNVEEITTA</sequence>
<dbReference type="PRINTS" id="PR00344">
    <property type="entry name" value="BCTRLSENSOR"/>
</dbReference>
<dbReference type="InterPro" id="IPR008207">
    <property type="entry name" value="Sig_transdc_His_kin_Hpt_dom"/>
</dbReference>
<keyword evidence="5 11" id="KW-0597">Phosphoprotein</keyword>
<dbReference type="Pfam" id="PF01584">
    <property type="entry name" value="CheW"/>
    <property type="match status" value="1"/>
</dbReference>
<dbReference type="SUPFAM" id="SSF47384">
    <property type="entry name" value="Homodimeric domain of signal transducing histidine kinase"/>
    <property type="match status" value="1"/>
</dbReference>
<evidence type="ECO:0000256" key="1">
    <source>
        <dbReference type="ARBA" id="ARBA00000085"/>
    </source>
</evidence>
<feature type="modified residue" description="Phosphohistidine" evidence="11">
    <location>
        <position position="46"/>
    </location>
</feature>
<dbReference type="InterPro" id="IPR036061">
    <property type="entry name" value="CheW-like_dom_sf"/>
</dbReference>
<dbReference type="PROSITE" id="PS50109">
    <property type="entry name" value="HIS_KIN"/>
    <property type="match status" value="1"/>
</dbReference>
<dbReference type="Gene3D" id="3.30.565.10">
    <property type="entry name" value="Histidine kinase-like ATPase, C-terminal domain"/>
    <property type="match status" value="1"/>
</dbReference>
<dbReference type="Pfam" id="PF02518">
    <property type="entry name" value="HATPase_c"/>
    <property type="match status" value="1"/>
</dbReference>
<evidence type="ECO:0000256" key="3">
    <source>
        <dbReference type="ARBA" id="ARBA00021495"/>
    </source>
</evidence>
<evidence type="ECO:0000256" key="11">
    <source>
        <dbReference type="PROSITE-ProRule" id="PRU00110"/>
    </source>
</evidence>
<evidence type="ECO:0000256" key="4">
    <source>
        <dbReference type="ARBA" id="ARBA00022500"/>
    </source>
</evidence>
<dbReference type="InterPro" id="IPR036641">
    <property type="entry name" value="HPT_dom_sf"/>
</dbReference>
<dbReference type="InterPro" id="IPR037006">
    <property type="entry name" value="CheA-like_homodim_sf"/>
</dbReference>
<dbReference type="PROSITE" id="PS50851">
    <property type="entry name" value="CHEW"/>
    <property type="match status" value="1"/>
</dbReference>
<keyword evidence="10" id="KW-0902">Two-component regulatory system</keyword>
<dbReference type="Gene3D" id="3.30.70.1110">
    <property type="entry name" value="Histidine kinase CheA-like, P2 response regulator-binding domain"/>
    <property type="match status" value="1"/>
</dbReference>
<comment type="catalytic activity">
    <reaction evidence="1">
        <text>ATP + protein L-histidine = ADP + protein N-phospho-L-histidine.</text>
        <dbReference type="EC" id="2.7.13.3"/>
    </reaction>
</comment>
<keyword evidence="6" id="KW-0808">Transferase</keyword>
<dbReference type="SUPFAM" id="SSF50341">
    <property type="entry name" value="CheW-like"/>
    <property type="match status" value="1"/>
</dbReference>
<dbReference type="InterPro" id="IPR004358">
    <property type="entry name" value="Sig_transdc_His_kin-like_C"/>
</dbReference>
<dbReference type="SMART" id="SM00073">
    <property type="entry name" value="HPT"/>
    <property type="match status" value="1"/>
</dbReference>
<evidence type="ECO:0000256" key="2">
    <source>
        <dbReference type="ARBA" id="ARBA00012438"/>
    </source>
</evidence>
<comment type="caution">
    <text evidence="16">The sequence shown here is derived from an EMBL/GenBank/DDBJ whole genome shotgun (WGS) entry which is preliminary data.</text>
</comment>
<dbReference type="InterPro" id="IPR037052">
    <property type="entry name" value="CheA-like_P2_sf"/>
</dbReference>
<dbReference type="InterPro" id="IPR002545">
    <property type="entry name" value="CheW-lke_dom"/>
</dbReference>
<dbReference type="InterPro" id="IPR035891">
    <property type="entry name" value="CheY-binding_CheA"/>
</dbReference>
<dbReference type="CDD" id="cd00088">
    <property type="entry name" value="HPT"/>
    <property type="match status" value="1"/>
</dbReference>
<dbReference type="InterPro" id="IPR010808">
    <property type="entry name" value="CheA_P2-bd"/>
</dbReference>
<feature type="region of interest" description="Disordered" evidence="12">
    <location>
        <begin position="256"/>
        <end position="282"/>
    </location>
</feature>
<dbReference type="STRING" id="926561.GCA_000379025_01573"/>
<evidence type="ECO:0000313" key="17">
    <source>
        <dbReference type="Proteomes" id="UP000295832"/>
    </source>
</evidence>
<dbReference type="InterPro" id="IPR004105">
    <property type="entry name" value="CheA-like_dim"/>
</dbReference>
<dbReference type="AlphaFoldDB" id="A0A4R8H873"/>
<dbReference type="Gene3D" id="2.30.30.40">
    <property type="entry name" value="SH3 Domains"/>
    <property type="match status" value="1"/>
</dbReference>
<keyword evidence="7" id="KW-0547">Nucleotide-binding</keyword>
<evidence type="ECO:0000256" key="12">
    <source>
        <dbReference type="SAM" id="MobiDB-lite"/>
    </source>
</evidence>
<dbReference type="GO" id="GO:0005737">
    <property type="term" value="C:cytoplasm"/>
    <property type="evidence" value="ECO:0007669"/>
    <property type="project" value="InterPro"/>
</dbReference>
<evidence type="ECO:0000256" key="10">
    <source>
        <dbReference type="ARBA" id="ARBA00023012"/>
    </source>
</evidence>
<dbReference type="GO" id="GO:0000155">
    <property type="term" value="F:phosphorelay sensor kinase activity"/>
    <property type="evidence" value="ECO:0007669"/>
    <property type="project" value="InterPro"/>
</dbReference>
<dbReference type="SUPFAM" id="SSF55052">
    <property type="entry name" value="CheY-binding domain of CheA"/>
    <property type="match status" value="1"/>
</dbReference>
<feature type="domain" description="HPt" evidence="15">
    <location>
        <begin position="1"/>
        <end position="103"/>
    </location>
</feature>
<dbReference type="SUPFAM" id="SSF47226">
    <property type="entry name" value="Histidine-containing phosphotransfer domain, HPT domain"/>
    <property type="match status" value="1"/>
</dbReference>
<dbReference type="InterPro" id="IPR036890">
    <property type="entry name" value="HATPase_C_sf"/>
</dbReference>
<keyword evidence="4" id="KW-0145">Chemotaxis</keyword>
<proteinExistence type="predicted"/>
<evidence type="ECO:0000256" key="7">
    <source>
        <dbReference type="ARBA" id="ARBA00022741"/>
    </source>
</evidence>
<dbReference type="Pfam" id="PF07194">
    <property type="entry name" value="P2"/>
    <property type="match status" value="1"/>
</dbReference>
<dbReference type="InterPro" id="IPR005467">
    <property type="entry name" value="His_kinase_dom"/>
</dbReference>
<dbReference type="Pfam" id="PF01627">
    <property type="entry name" value="Hpt"/>
    <property type="match status" value="1"/>
</dbReference>
<feature type="domain" description="Histidine kinase" evidence="13">
    <location>
        <begin position="323"/>
        <end position="536"/>
    </location>
</feature>
<evidence type="ECO:0000259" key="14">
    <source>
        <dbReference type="PROSITE" id="PS50851"/>
    </source>
</evidence>
<dbReference type="GO" id="GO:0006935">
    <property type="term" value="P:chemotaxis"/>
    <property type="evidence" value="ECO:0007669"/>
    <property type="project" value="UniProtKB-KW"/>
</dbReference>
<keyword evidence="9" id="KW-0067">ATP-binding</keyword>
<dbReference type="Proteomes" id="UP000295832">
    <property type="component" value="Unassembled WGS sequence"/>
</dbReference>
<organism evidence="16 17">
    <name type="scientific">Orenia marismortui</name>
    <dbReference type="NCBI Taxonomy" id="46469"/>
    <lineage>
        <taxon>Bacteria</taxon>
        <taxon>Bacillati</taxon>
        <taxon>Bacillota</taxon>
        <taxon>Clostridia</taxon>
        <taxon>Halanaerobiales</taxon>
        <taxon>Halobacteroidaceae</taxon>
        <taxon>Orenia</taxon>
    </lineage>
</organism>
<dbReference type="SMART" id="SM01231">
    <property type="entry name" value="H-kinase_dim"/>
    <property type="match status" value="1"/>
</dbReference>
<dbReference type="EMBL" id="SOEG01000013">
    <property type="protein sequence ID" value="TDX51357.1"/>
    <property type="molecule type" value="Genomic_DNA"/>
</dbReference>
<evidence type="ECO:0000256" key="9">
    <source>
        <dbReference type="ARBA" id="ARBA00022840"/>
    </source>
</evidence>
<accession>A0A4R8H873</accession>
<dbReference type="InterPro" id="IPR003594">
    <property type="entry name" value="HATPase_dom"/>
</dbReference>
<evidence type="ECO:0000313" key="16">
    <source>
        <dbReference type="EMBL" id="TDX51357.1"/>
    </source>
</evidence>
<dbReference type="SUPFAM" id="SSF55874">
    <property type="entry name" value="ATPase domain of HSP90 chaperone/DNA topoisomerase II/histidine kinase"/>
    <property type="match status" value="1"/>
</dbReference>
<dbReference type="PANTHER" id="PTHR43395">
    <property type="entry name" value="SENSOR HISTIDINE KINASE CHEA"/>
    <property type="match status" value="1"/>
</dbReference>
<name>A0A4R8H873_9FIRM</name>
<evidence type="ECO:0000256" key="6">
    <source>
        <dbReference type="ARBA" id="ARBA00022679"/>
    </source>
</evidence>
<dbReference type="RefSeq" id="WP_134116681.1">
    <property type="nucleotide sequence ID" value="NZ_SOEG01000013.1"/>
</dbReference>
<reference evidence="16 17" key="1">
    <citation type="submission" date="2019-03" db="EMBL/GenBank/DDBJ databases">
        <title>Subsurface microbial communities from deep shales in Ohio and West Virginia, USA.</title>
        <authorList>
            <person name="Wrighton K."/>
        </authorList>
    </citation>
    <scope>NUCLEOTIDE SEQUENCE [LARGE SCALE GENOMIC DNA]</scope>
    <source>
        <strain evidence="16 17">MSL 6dP</strain>
    </source>
</reference>
<dbReference type="Gene3D" id="1.10.287.560">
    <property type="entry name" value="Histidine kinase CheA-like, homodimeric domain"/>
    <property type="match status" value="1"/>
</dbReference>
<evidence type="ECO:0000259" key="13">
    <source>
        <dbReference type="PROSITE" id="PS50109"/>
    </source>
</evidence>
<dbReference type="SMART" id="SM00260">
    <property type="entry name" value="CheW"/>
    <property type="match status" value="1"/>
</dbReference>